<dbReference type="AlphaFoldDB" id="A0A1I1Q912"/>
<dbReference type="CDD" id="cd13643">
    <property type="entry name" value="PBP2_BCP_2"/>
    <property type="match status" value="1"/>
</dbReference>
<accession>A0A1I1Q912</accession>
<feature type="domain" description="ABC-type glycine betaine transport system substrate-binding" evidence="2">
    <location>
        <begin position="31"/>
        <end position="299"/>
    </location>
</feature>
<protein>
    <submittedName>
        <fullName evidence="3">Glycine betaine/proline transport system substrate-binding protein</fullName>
    </submittedName>
</protein>
<evidence type="ECO:0000256" key="1">
    <source>
        <dbReference type="SAM" id="SignalP"/>
    </source>
</evidence>
<dbReference type="GO" id="GO:0043190">
    <property type="term" value="C:ATP-binding cassette (ABC) transporter complex"/>
    <property type="evidence" value="ECO:0007669"/>
    <property type="project" value="InterPro"/>
</dbReference>
<dbReference type="Gene3D" id="3.40.190.10">
    <property type="entry name" value="Periplasmic binding protein-like II"/>
    <property type="match status" value="1"/>
</dbReference>
<dbReference type="EMBL" id="FOLO01000036">
    <property type="protein sequence ID" value="SFD14610.1"/>
    <property type="molecule type" value="Genomic_DNA"/>
</dbReference>
<keyword evidence="4" id="KW-1185">Reference proteome</keyword>
<keyword evidence="1" id="KW-0732">Signal</keyword>
<dbReference type="Gene3D" id="3.40.190.100">
    <property type="entry name" value="Glycine betaine-binding periplasmic protein, domain 2"/>
    <property type="match status" value="1"/>
</dbReference>
<dbReference type="InterPro" id="IPR007210">
    <property type="entry name" value="ABC_Gly_betaine_transp_sub-bd"/>
</dbReference>
<dbReference type="SUPFAM" id="SSF53850">
    <property type="entry name" value="Periplasmic binding protein-like II"/>
    <property type="match status" value="1"/>
</dbReference>
<name>A0A1I1Q912_9GAMM</name>
<gene>
    <name evidence="3" type="ORF">SAMN02745724_03640</name>
</gene>
<feature type="signal peptide" evidence="1">
    <location>
        <begin position="1"/>
        <end position="18"/>
    </location>
</feature>
<dbReference type="GO" id="GO:0022857">
    <property type="term" value="F:transmembrane transporter activity"/>
    <property type="evidence" value="ECO:0007669"/>
    <property type="project" value="InterPro"/>
</dbReference>
<proteinExistence type="predicted"/>
<reference evidence="3 4" key="1">
    <citation type="submission" date="2016-10" db="EMBL/GenBank/DDBJ databases">
        <authorList>
            <person name="de Groot N.N."/>
        </authorList>
    </citation>
    <scope>NUCLEOTIDE SEQUENCE [LARGE SCALE GENOMIC DNA]</scope>
    <source>
        <strain evidence="3 4">DSM 6059</strain>
    </source>
</reference>
<dbReference type="STRING" id="1123010.SAMN02745724_03640"/>
<evidence type="ECO:0000259" key="2">
    <source>
        <dbReference type="Pfam" id="PF04069"/>
    </source>
</evidence>
<organism evidence="3 4">
    <name type="scientific">Pseudoalteromonas denitrificans DSM 6059</name>
    <dbReference type="NCBI Taxonomy" id="1123010"/>
    <lineage>
        <taxon>Bacteria</taxon>
        <taxon>Pseudomonadati</taxon>
        <taxon>Pseudomonadota</taxon>
        <taxon>Gammaproteobacteria</taxon>
        <taxon>Alteromonadales</taxon>
        <taxon>Pseudoalteromonadaceae</taxon>
        <taxon>Pseudoalteromonas</taxon>
    </lineage>
</organism>
<evidence type="ECO:0000313" key="3">
    <source>
        <dbReference type="EMBL" id="SFD14610.1"/>
    </source>
</evidence>
<dbReference type="Proteomes" id="UP000198862">
    <property type="component" value="Unassembled WGS sequence"/>
</dbReference>
<evidence type="ECO:0000313" key="4">
    <source>
        <dbReference type="Proteomes" id="UP000198862"/>
    </source>
</evidence>
<dbReference type="Pfam" id="PF04069">
    <property type="entry name" value="OpuAC"/>
    <property type="match status" value="1"/>
</dbReference>
<sequence length="317" mass="36680">MHYSFCILFLFFVLKINAYNAPDQNTILLPLNAWASQRVLTKVVAKKVRELGYNVEFVEIGSTDQWGALRKGIIHLQIEVWQSDQTNAFTEAVKKGFVIDAGRHTAQGREDWWYPEYVENICKGLPDWRALNKCSSIFSNNSKSSKGIFYTGPWNYRDADLIRSLKLNFKIERLKDANAIWTKLRNAKKIEKPIILLNWTPNWIDVRIKGRFVNFPKYEEECETDPGWGVNKNMLYDCGNSLVTILKKAAWPGLKKKYPCIFLLLKNIDFTNDMISEAAALVVVDGYTEEKAVSLWLKKYSQDSKKWLGFECPLNLE</sequence>
<feature type="chain" id="PRO_5011669817" evidence="1">
    <location>
        <begin position="19"/>
        <end position="317"/>
    </location>
</feature>
<dbReference type="RefSeq" id="WP_245763859.1">
    <property type="nucleotide sequence ID" value="NZ_FOLO01000036.1"/>
</dbReference>